<evidence type="ECO:0000256" key="3">
    <source>
        <dbReference type="ARBA" id="ARBA00022741"/>
    </source>
</evidence>
<keyword evidence="5 8" id="KW-0067">ATP-binding</keyword>
<dbReference type="AlphaFoldDB" id="A0AA85K4Y2"/>
<dbReference type="SUPFAM" id="SSF69012">
    <property type="entry name" value="alpha-ketoacid dehydrogenase kinase, N-terminal domain"/>
    <property type="match status" value="1"/>
</dbReference>
<dbReference type="SUPFAM" id="SSF55874">
    <property type="entry name" value="ATPase domain of HSP90 chaperone/DNA topoisomerase II/histidine kinase"/>
    <property type="match status" value="1"/>
</dbReference>
<name>A0AA85K4Y2_TRIRE</name>
<dbReference type="GO" id="GO:0005524">
    <property type="term" value="F:ATP binding"/>
    <property type="evidence" value="ECO:0007669"/>
    <property type="project" value="UniProtKB-UniRule"/>
</dbReference>
<keyword evidence="3 8" id="KW-0547">Nucleotide-binding</keyword>
<dbReference type="EC" id="2.7.11.-" evidence="8"/>
<evidence type="ECO:0000259" key="9">
    <source>
        <dbReference type="Pfam" id="PF10436"/>
    </source>
</evidence>
<dbReference type="Gene3D" id="3.30.565.10">
    <property type="entry name" value="Histidine kinase-like ATPase, C-terminal domain"/>
    <property type="match status" value="1"/>
</dbReference>
<comment type="catalytic activity">
    <reaction evidence="7">
        <text>L-seryl-[pyruvate dehydrogenase E1 alpha subunit] + ATP = O-phospho-L-seryl-[pyruvate dehydrogenase E1 alpha subunit] + ADP + H(+)</text>
        <dbReference type="Rhea" id="RHEA:23052"/>
        <dbReference type="Rhea" id="RHEA-COMP:13689"/>
        <dbReference type="Rhea" id="RHEA-COMP:13690"/>
        <dbReference type="ChEBI" id="CHEBI:15378"/>
        <dbReference type="ChEBI" id="CHEBI:29999"/>
        <dbReference type="ChEBI" id="CHEBI:30616"/>
        <dbReference type="ChEBI" id="CHEBI:83421"/>
        <dbReference type="ChEBI" id="CHEBI:456216"/>
        <dbReference type="EC" id="2.7.11.2"/>
    </reaction>
</comment>
<keyword evidence="4 8" id="KW-0418">Kinase</keyword>
<evidence type="ECO:0000313" key="10">
    <source>
        <dbReference type="Proteomes" id="UP000050795"/>
    </source>
</evidence>
<dbReference type="Proteomes" id="UP000050795">
    <property type="component" value="Unassembled WGS sequence"/>
</dbReference>
<organism evidence="10 11">
    <name type="scientific">Trichobilharzia regenti</name>
    <name type="common">Nasal bird schistosome</name>
    <dbReference type="NCBI Taxonomy" id="157069"/>
    <lineage>
        <taxon>Eukaryota</taxon>
        <taxon>Metazoa</taxon>
        <taxon>Spiralia</taxon>
        <taxon>Lophotrochozoa</taxon>
        <taxon>Platyhelminthes</taxon>
        <taxon>Trematoda</taxon>
        <taxon>Digenea</taxon>
        <taxon>Strigeidida</taxon>
        <taxon>Schistosomatoidea</taxon>
        <taxon>Schistosomatidae</taxon>
        <taxon>Trichobilharzia</taxon>
    </lineage>
</organism>
<keyword evidence="10" id="KW-1185">Reference proteome</keyword>
<evidence type="ECO:0000256" key="6">
    <source>
        <dbReference type="ARBA" id="ARBA00023128"/>
    </source>
</evidence>
<dbReference type="GO" id="GO:0010906">
    <property type="term" value="P:regulation of glucose metabolic process"/>
    <property type="evidence" value="ECO:0007669"/>
    <property type="project" value="TreeGrafter"/>
</dbReference>
<dbReference type="InterPro" id="IPR036784">
    <property type="entry name" value="AK/P_DHK_N_sf"/>
</dbReference>
<protein>
    <recommendedName>
        <fullName evidence="8">Protein-serine/threonine kinase</fullName>
        <ecNumber evidence="8">2.7.11.-</ecNumber>
    </recommendedName>
</protein>
<dbReference type="GO" id="GO:0005759">
    <property type="term" value="C:mitochondrial matrix"/>
    <property type="evidence" value="ECO:0007669"/>
    <property type="project" value="UniProtKB-SubCell"/>
</dbReference>
<accession>A0AA85K4Y2</accession>
<comment type="similarity">
    <text evidence="1 8">Belongs to the PDK/BCKDK protein kinase family.</text>
</comment>
<dbReference type="InterPro" id="IPR039028">
    <property type="entry name" value="BCKD/PDK"/>
</dbReference>
<reference evidence="10" key="1">
    <citation type="submission" date="2022-06" db="EMBL/GenBank/DDBJ databases">
        <authorList>
            <person name="Berger JAMES D."/>
            <person name="Berger JAMES D."/>
        </authorList>
    </citation>
    <scope>NUCLEOTIDE SEQUENCE [LARGE SCALE GENOMIC DNA]</scope>
</reference>
<dbReference type="InterPro" id="IPR036890">
    <property type="entry name" value="HATPase_C_sf"/>
</dbReference>
<dbReference type="GO" id="GO:0004740">
    <property type="term" value="F:pyruvate dehydrogenase (acetyl-transferring) kinase activity"/>
    <property type="evidence" value="ECO:0007669"/>
    <property type="project" value="UniProtKB-EC"/>
</dbReference>
<evidence type="ECO:0000313" key="11">
    <source>
        <dbReference type="WBParaSite" id="TREG1_54940.1"/>
    </source>
</evidence>
<evidence type="ECO:0000256" key="8">
    <source>
        <dbReference type="RuleBase" id="RU366032"/>
    </source>
</evidence>
<keyword evidence="6 8" id="KW-0496">Mitochondrion</keyword>
<proteinExistence type="inferred from homology"/>
<evidence type="ECO:0000256" key="1">
    <source>
        <dbReference type="ARBA" id="ARBA00006155"/>
    </source>
</evidence>
<sequence>MGLERFCEFIGRSGKKIEHYSKFIPVSLSLKHLLHFGESAPASKSFEFLKYELPVRLANIMQECRLLPVVLKESRSFQHICSLYEETFDTLMKYEECASKTPSAVSAFTDDMDGILRKHSRVVEILALGIKEIQSSSSWTVDEELQLQYFLDRFYVNRIGIRTLLNQHVLLYGPSFGNIQSHIGNIDPDCSPVQIAINAYSYSRLLCMQVYGRAPGCDIEIHDCVDKDCATGGGFNKIDFCVDATGHPSTRSYLLENQPDCTDISVKGKDVTFCYIPGHLFYMLYELLKNSMRAVVENHTLDDNLPRLHILISNAPEDIIIKITDFGGGMTLNMVERTFGYNFTTAIHSTHLYSNFLNLEENYSSVPNVSQITPNNRMTYEVQSERSTCTPIAGRGHGLPLSRLYAKYLGGNLNLFSVEGVGTSALIHLKRKPENAHELIPIFNHTTKSFYENNTMERDWISSSQFGIHSNKTLRESCIISP</sequence>
<reference evidence="11" key="2">
    <citation type="submission" date="2023-11" db="UniProtKB">
        <authorList>
            <consortium name="WormBaseParasite"/>
        </authorList>
    </citation>
    <scope>IDENTIFICATION</scope>
</reference>
<comment type="subcellular location">
    <subcellularLocation>
        <location evidence="8">Mitochondrion matrix</location>
    </subcellularLocation>
</comment>
<dbReference type="InterPro" id="IPR018955">
    <property type="entry name" value="BCDHK/PDK_N"/>
</dbReference>
<evidence type="ECO:0000256" key="2">
    <source>
        <dbReference type="ARBA" id="ARBA00022679"/>
    </source>
</evidence>
<evidence type="ECO:0000256" key="4">
    <source>
        <dbReference type="ARBA" id="ARBA00022777"/>
    </source>
</evidence>
<dbReference type="PANTHER" id="PTHR11947:SF3">
    <property type="entry name" value="[PYRUVATE DEHYDROGENASE (ACETYL-TRANSFERRING)] KINASE, MITOCHONDRIAL"/>
    <property type="match status" value="1"/>
</dbReference>
<keyword evidence="2 8" id="KW-0808">Transferase</keyword>
<feature type="domain" description="Branched-chain alpha-ketoacid dehydrogenase kinase/Pyruvate dehydrogenase kinase N-terminal" evidence="9">
    <location>
        <begin position="28"/>
        <end position="187"/>
    </location>
</feature>
<evidence type="ECO:0000256" key="5">
    <source>
        <dbReference type="ARBA" id="ARBA00022840"/>
    </source>
</evidence>
<dbReference type="WBParaSite" id="TREG1_54940.1">
    <property type="protein sequence ID" value="TREG1_54940.1"/>
    <property type="gene ID" value="TREG1_54940"/>
</dbReference>
<dbReference type="Pfam" id="PF10436">
    <property type="entry name" value="BCDHK_Adom3"/>
    <property type="match status" value="1"/>
</dbReference>
<evidence type="ECO:0000256" key="7">
    <source>
        <dbReference type="ARBA" id="ARBA00048201"/>
    </source>
</evidence>
<dbReference type="Gene3D" id="1.20.140.20">
    <property type="entry name" value="Alpha-ketoacid/pyruvate dehydrogenase kinase, N-terminal domain"/>
    <property type="match status" value="1"/>
</dbReference>
<dbReference type="PANTHER" id="PTHR11947">
    <property type="entry name" value="PYRUVATE DEHYDROGENASE KINASE"/>
    <property type="match status" value="1"/>
</dbReference>